<feature type="compositionally biased region" description="Acidic residues" evidence="9">
    <location>
        <begin position="773"/>
        <end position="792"/>
    </location>
</feature>
<feature type="compositionally biased region" description="Basic residues" evidence="9">
    <location>
        <begin position="907"/>
        <end position="918"/>
    </location>
</feature>
<dbReference type="PANTHER" id="PTHR24356">
    <property type="entry name" value="SERINE/THREONINE-PROTEIN KINASE"/>
    <property type="match status" value="1"/>
</dbReference>
<feature type="domain" description="Protein kinase" evidence="10">
    <location>
        <begin position="318"/>
        <end position="702"/>
    </location>
</feature>
<dbReference type="GO" id="GO:0035556">
    <property type="term" value="P:intracellular signal transduction"/>
    <property type="evidence" value="ECO:0007669"/>
    <property type="project" value="TreeGrafter"/>
</dbReference>
<feature type="region of interest" description="Disordered" evidence="9">
    <location>
        <begin position="61"/>
        <end position="111"/>
    </location>
</feature>
<feature type="region of interest" description="Disordered" evidence="9">
    <location>
        <begin position="131"/>
        <end position="196"/>
    </location>
</feature>
<dbReference type="PANTHER" id="PTHR24356:SF400">
    <property type="entry name" value="SERINE_THREONINE-PROTEIN KINASE CBK1"/>
    <property type="match status" value="1"/>
</dbReference>
<feature type="compositionally biased region" description="Low complexity" evidence="9">
    <location>
        <begin position="873"/>
        <end position="883"/>
    </location>
</feature>
<evidence type="ECO:0000259" key="11">
    <source>
        <dbReference type="PROSITE" id="PS51285"/>
    </source>
</evidence>
<evidence type="ECO:0000256" key="1">
    <source>
        <dbReference type="ARBA" id="ARBA00012513"/>
    </source>
</evidence>
<evidence type="ECO:0000256" key="9">
    <source>
        <dbReference type="SAM" id="MobiDB-lite"/>
    </source>
</evidence>
<dbReference type="CDD" id="cd21742">
    <property type="entry name" value="MobB_NDR_LATS-like"/>
    <property type="match status" value="1"/>
</dbReference>
<dbReference type="PROSITE" id="PS51285">
    <property type="entry name" value="AGC_KINASE_CTER"/>
    <property type="match status" value="1"/>
</dbReference>
<dbReference type="SUPFAM" id="SSF56112">
    <property type="entry name" value="Protein kinase-like (PK-like)"/>
    <property type="match status" value="1"/>
</dbReference>
<evidence type="ECO:0000256" key="4">
    <source>
        <dbReference type="ARBA" id="ARBA00022741"/>
    </source>
</evidence>
<keyword evidence="2" id="KW-0723">Serine/threonine-protein kinase</keyword>
<dbReference type="Pfam" id="PF00069">
    <property type="entry name" value="Pkinase"/>
    <property type="match status" value="2"/>
</dbReference>
<sequence length="1095" mass="122781">MPIISISSDKKRGRSSWVFFPSQKVRILDQGNFDGTTSAHDGIKARFRRQSSRVMSRLGISSKDDCGDDSGNHQLIADHNSFERDDTSSTIIRSRSHHSRRHSSSVPGMGHRLSHKFSSTFGYPTVVHRTSLRSRPSVRSVRESVEPMQLESPTSPLDVSAASTYNSGSGSSPAQLSTNPTSDGLSASPFRSTARNLPFTENSRMLTFTRDFSATRLTPIRETPSIVVPSIVTVEATATAKIFFETHFRQILSSHKPRSQRRKDLETVLESCNYTHVKRHKARAAFIRQENEFLRQDRVLKTRANAMKRAKGVSIAGYEVIKVLGKGSFGVVRLVKEKQVQPESRTLTSFEPTKRASTTDLAKLKLTARGAFPLLGYRKREVTKVKKEVYAMKVIRKSEMIRNSQEGHLRAERDFLVASENSRWIVPLIAAFQDNKNLYLVMDYCVGGDFLGLLIRKNTLSEDVTRWYIAEMILCVEEAHSLRWIHRDVKPDNFLIGADGHLKISDFGLAFDGDWAHDQAFFHNHRHSLMEKLGIEVQGDEQDKTEAETAKASQNIGKVMARPGESSGKEKKTKAVGEPADDEPVVDWRDKNQRRKLARSVVGTSQYMAPEVIRGDLYDGRCDWWSIGIIIYECLFGFTPFACENRQETKLKILKHRAALRFPDDQYGYPSITGEVLDLMRRMLSEKEHRLSSPKYYLNDYAYSQAEDPNTYHIHGPADKSSKSYQGRHVYSDDADDIKAHPWFKGTDWTQIHKKKPPFIPKVKSWEDTKYFDDDESVSDTESSSSEEDDAEPTPVPGREDMFGVGIAKQDPQVFENAVAAAANMDHHQLNGHQHENQHIIPSNTTKIDDLIREQNQKMLAAIQQGRSRIPSLSSLTQQNSTTIHQPQFDGDAGAPGPPAASDDKRSKRPKKEKKRPRDKILRDQLTAKIALEMRRKGAFLGYAYRRPKDVQSVLERVENEVEIGRAEIGCQGCGEAHPWTQRGRRGNGYTNKCGTAGGGDPCGGLDGRRDSAISGIAGLGSAVGTRERAREREREREVGTSRSARERAVETAKGGGRRGADTPSPRCITPVENVGTGLGSRRGRMDAVPRFGMI</sequence>
<dbReference type="SMART" id="SM00133">
    <property type="entry name" value="S_TK_X"/>
    <property type="match status" value="1"/>
</dbReference>
<keyword evidence="4" id="KW-0547">Nucleotide-binding</keyword>
<evidence type="ECO:0000256" key="7">
    <source>
        <dbReference type="ARBA" id="ARBA00047899"/>
    </source>
</evidence>
<dbReference type="AlphaFoldDB" id="A0A8H7E7H9"/>
<dbReference type="InterPro" id="IPR011009">
    <property type="entry name" value="Kinase-like_dom_sf"/>
</dbReference>
<feature type="domain" description="AGC-kinase C-terminal" evidence="11">
    <location>
        <begin position="745"/>
        <end position="845"/>
    </location>
</feature>
<dbReference type="EMBL" id="JAACFV010000022">
    <property type="protein sequence ID" value="KAF7511255.1"/>
    <property type="molecule type" value="Genomic_DNA"/>
</dbReference>
<dbReference type="EC" id="2.7.11.1" evidence="1"/>
<protein>
    <recommendedName>
        <fullName evidence="1">non-specific serine/threonine protein kinase</fullName>
        <ecNumber evidence="1">2.7.11.1</ecNumber>
    </recommendedName>
</protein>
<feature type="region of interest" description="Disordered" evidence="9">
    <location>
        <begin position="561"/>
        <end position="585"/>
    </location>
</feature>
<comment type="catalytic activity">
    <reaction evidence="7">
        <text>L-threonyl-[protein] + ATP = O-phospho-L-threonyl-[protein] + ADP + H(+)</text>
        <dbReference type="Rhea" id="RHEA:46608"/>
        <dbReference type="Rhea" id="RHEA-COMP:11060"/>
        <dbReference type="Rhea" id="RHEA-COMP:11605"/>
        <dbReference type="ChEBI" id="CHEBI:15378"/>
        <dbReference type="ChEBI" id="CHEBI:30013"/>
        <dbReference type="ChEBI" id="CHEBI:30616"/>
        <dbReference type="ChEBI" id="CHEBI:61977"/>
        <dbReference type="ChEBI" id="CHEBI:456216"/>
        <dbReference type="EC" id="2.7.11.1"/>
    </reaction>
</comment>
<dbReference type="InterPro" id="IPR000719">
    <property type="entry name" value="Prot_kinase_dom"/>
</dbReference>
<dbReference type="InterPro" id="IPR000961">
    <property type="entry name" value="AGC-kinase_C"/>
</dbReference>
<dbReference type="Gene3D" id="1.10.510.10">
    <property type="entry name" value="Transferase(Phosphotransferase) domain 1"/>
    <property type="match status" value="1"/>
</dbReference>
<evidence type="ECO:0000256" key="3">
    <source>
        <dbReference type="ARBA" id="ARBA00022679"/>
    </source>
</evidence>
<evidence type="ECO:0000256" key="2">
    <source>
        <dbReference type="ARBA" id="ARBA00022527"/>
    </source>
</evidence>
<comment type="catalytic activity">
    <reaction evidence="8">
        <text>L-seryl-[protein] + ATP = O-phospho-L-seryl-[protein] + ADP + H(+)</text>
        <dbReference type="Rhea" id="RHEA:17989"/>
        <dbReference type="Rhea" id="RHEA-COMP:9863"/>
        <dbReference type="Rhea" id="RHEA-COMP:11604"/>
        <dbReference type="ChEBI" id="CHEBI:15378"/>
        <dbReference type="ChEBI" id="CHEBI:29999"/>
        <dbReference type="ChEBI" id="CHEBI:30616"/>
        <dbReference type="ChEBI" id="CHEBI:83421"/>
        <dbReference type="ChEBI" id="CHEBI:456216"/>
        <dbReference type="EC" id="2.7.11.1"/>
    </reaction>
</comment>
<keyword evidence="6" id="KW-0067">ATP-binding</keyword>
<accession>A0A8H7E7H9</accession>
<evidence type="ECO:0000259" key="10">
    <source>
        <dbReference type="PROSITE" id="PS50011"/>
    </source>
</evidence>
<evidence type="ECO:0000256" key="8">
    <source>
        <dbReference type="ARBA" id="ARBA00048679"/>
    </source>
</evidence>
<comment type="caution">
    <text evidence="12">The sequence shown here is derived from an EMBL/GenBank/DDBJ whole genome shotgun (WGS) entry which is preliminary data.</text>
</comment>
<organism evidence="12 13">
    <name type="scientific">Endocarpon pusillum</name>
    <dbReference type="NCBI Taxonomy" id="364733"/>
    <lineage>
        <taxon>Eukaryota</taxon>
        <taxon>Fungi</taxon>
        <taxon>Dikarya</taxon>
        <taxon>Ascomycota</taxon>
        <taxon>Pezizomycotina</taxon>
        <taxon>Eurotiomycetes</taxon>
        <taxon>Chaetothyriomycetidae</taxon>
        <taxon>Verrucariales</taxon>
        <taxon>Verrucariaceae</taxon>
        <taxon>Endocarpon</taxon>
    </lineage>
</organism>
<feature type="compositionally biased region" description="Basic and acidic residues" evidence="9">
    <location>
        <begin position="1026"/>
        <end position="1051"/>
    </location>
</feature>
<proteinExistence type="predicted"/>
<feature type="compositionally biased region" description="Basic residues" evidence="9">
    <location>
        <begin position="94"/>
        <end position="103"/>
    </location>
</feature>
<keyword evidence="3" id="KW-0808">Transferase</keyword>
<feature type="region of interest" description="Disordered" evidence="9">
    <location>
        <begin position="771"/>
        <end position="800"/>
    </location>
</feature>
<dbReference type="PROSITE" id="PS50011">
    <property type="entry name" value="PROTEIN_KINASE_DOM"/>
    <property type="match status" value="1"/>
</dbReference>
<keyword evidence="13" id="KW-1185">Reference proteome</keyword>
<dbReference type="InterPro" id="IPR059233">
    <property type="entry name" value="MobB_NdrA/B/Cbk1"/>
</dbReference>
<dbReference type="SMART" id="SM00220">
    <property type="entry name" value="S_TKc"/>
    <property type="match status" value="1"/>
</dbReference>
<dbReference type="GO" id="GO:0004674">
    <property type="term" value="F:protein serine/threonine kinase activity"/>
    <property type="evidence" value="ECO:0007669"/>
    <property type="project" value="UniProtKB-KW"/>
</dbReference>
<evidence type="ECO:0000256" key="5">
    <source>
        <dbReference type="ARBA" id="ARBA00022777"/>
    </source>
</evidence>
<reference evidence="12" key="1">
    <citation type="submission" date="2020-02" db="EMBL/GenBank/DDBJ databases">
        <authorList>
            <person name="Palmer J.M."/>
        </authorList>
    </citation>
    <scope>NUCLEOTIDE SEQUENCE</scope>
    <source>
        <strain evidence="12">EPUS1.4</strain>
        <tissue evidence="12">Thallus</tissue>
    </source>
</reference>
<feature type="region of interest" description="Disordered" evidence="9">
    <location>
        <begin position="1022"/>
        <end position="1082"/>
    </location>
</feature>
<dbReference type="GO" id="GO:0005524">
    <property type="term" value="F:ATP binding"/>
    <property type="evidence" value="ECO:0007669"/>
    <property type="project" value="UniProtKB-KW"/>
</dbReference>
<evidence type="ECO:0000313" key="12">
    <source>
        <dbReference type="EMBL" id="KAF7511255.1"/>
    </source>
</evidence>
<keyword evidence="5" id="KW-0418">Kinase</keyword>
<dbReference type="InterPro" id="IPR050236">
    <property type="entry name" value="Ser_Thr_kinase_AGC"/>
</dbReference>
<feature type="region of interest" description="Disordered" evidence="9">
    <location>
        <begin position="873"/>
        <end position="923"/>
    </location>
</feature>
<dbReference type="Proteomes" id="UP000606974">
    <property type="component" value="Unassembled WGS sequence"/>
</dbReference>
<feature type="compositionally biased region" description="Polar residues" evidence="9">
    <location>
        <begin position="151"/>
        <end position="196"/>
    </location>
</feature>
<dbReference type="OrthoDB" id="3638488at2759"/>
<dbReference type="Gene3D" id="3.30.200.20">
    <property type="entry name" value="Phosphorylase Kinase, domain 1"/>
    <property type="match status" value="2"/>
</dbReference>
<evidence type="ECO:0000256" key="6">
    <source>
        <dbReference type="ARBA" id="ARBA00022840"/>
    </source>
</evidence>
<gene>
    <name evidence="12" type="ORF">GJ744_005152</name>
</gene>
<evidence type="ECO:0000313" key="13">
    <source>
        <dbReference type="Proteomes" id="UP000606974"/>
    </source>
</evidence>
<name>A0A8H7E7H9_9EURO</name>